<organism evidence="2 3">
    <name type="scientific">Actinophytocola glycyrrhizae</name>
    <dbReference type="NCBI Taxonomy" id="2044873"/>
    <lineage>
        <taxon>Bacteria</taxon>
        <taxon>Bacillati</taxon>
        <taxon>Actinomycetota</taxon>
        <taxon>Actinomycetes</taxon>
        <taxon>Pseudonocardiales</taxon>
        <taxon>Pseudonocardiaceae</taxon>
    </lineage>
</organism>
<sequence>MSEKTAEDQVRELRRQVQVLGDRVGRLEIGLFRAVVTVGSVALVLGFFLPFLSATEKARGDDDESVALLPTVFGISEAGGGPFEEEAVMAAVVVGVFALAILVALIALLRLFADAVGTGPVRFARVCGIVLLVACALGWLLVFALAGHFDGRVSAFSPATLCFTVGGGAMLAAAALHPTDWRD</sequence>
<feature type="transmembrane region" description="Helical" evidence="1">
    <location>
        <begin position="123"/>
        <end position="149"/>
    </location>
</feature>
<evidence type="ECO:0000313" key="3">
    <source>
        <dbReference type="Proteomes" id="UP001595859"/>
    </source>
</evidence>
<keyword evidence="1" id="KW-0472">Membrane</keyword>
<feature type="transmembrane region" description="Helical" evidence="1">
    <location>
        <begin position="87"/>
        <end position="111"/>
    </location>
</feature>
<name>A0ABV9SAT4_9PSEU</name>
<keyword evidence="1" id="KW-0812">Transmembrane</keyword>
<keyword evidence="1" id="KW-1133">Transmembrane helix</keyword>
<proteinExistence type="predicted"/>
<feature type="transmembrane region" description="Helical" evidence="1">
    <location>
        <begin position="31"/>
        <end position="52"/>
    </location>
</feature>
<comment type="caution">
    <text evidence="2">The sequence shown here is derived from an EMBL/GenBank/DDBJ whole genome shotgun (WGS) entry which is preliminary data.</text>
</comment>
<feature type="transmembrane region" description="Helical" evidence="1">
    <location>
        <begin position="155"/>
        <end position="176"/>
    </location>
</feature>
<dbReference type="EMBL" id="JBHSIS010000022">
    <property type="protein sequence ID" value="MFC4858372.1"/>
    <property type="molecule type" value="Genomic_DNA"/>
</dbReference>
<dbReference type="RefSeq" id="WP_378060834.1">
    <property type="nucleotide sequence ID" value="NZ_JBHSIS010000022.1"/>
</dbReference>
<evidence type="ECO:0008006" key="4">
    <source>
        <dbReference type="Google" id="ProtNLM"/>
    </source>
</evidence>
<reference evidence="3" key="1">
    <citation type="journal article" date="2019" name="Int. J. Syst. Evol. Microbiol.">
        <title>The Global Catalogue of Microorganisms (GCM) 10K type strain sequencing project: providing services to taxonomists for standard genome sequencing and annotation.</title>
        <authorList>
            <consortium name="The Broad Institute Genomics Platform"/>
            <consortium name="The Broad Institute Genome Sequencing Center for Infectious Disease"/>
            <person name="Wu L."/>
            <person name="Ma J."/>
        </authorList>
    </citation>
    <scope>NUCLEOTIDE SEQUENCE [LARGE SCALE GENOMIC DNA]</scope>
    <source>
        <strain evidence="3">ZS-22-S1</strain>
    </source>
</reference>
<dbReference type="Proteomes" id="UP001595859">
    <property type="component" value="Unassembled WGS sequence"/>
</dbReference>
<evidence type="ECO:0000256" key="1">
    <source>
        <dbReference type="SAM" id="Phobius"/>
    </source>
</evidence>
<gene>
    <name evidence="2" type="ORF">ACFPCV_33160</name>
</gene>
<accession>A0ABV9SAT4</accession>
<keyword evidence="3" id="KW-1185">Reference proteome</keyword>
<protein>
    <recommendedName>
        <fullName evidence="4">DUF2975 domain-containing protein</fullName>
    </recommendedName>
</protein>
<evidence type="ECO:0000313" key="2">
    <source>
        <dbReference type="EMBL" id="MFC4858372.1"/>
    </source>
</evidence>